<keyword evidence="3 6" id="KW-0645">Protease</keyword>
<keyword evidence="4" id="KW-0732">Signal</keyword>
<protein>
    <submittedName>
        <fullName evidence="6">Serine protease 52</fullName>
    </submittedName>
</protein>
<gene>
    <name evidence="6" type="ORF">AYI68_g962</name>
</gene>
<evidence type="ECO:0000256" key="1">
    <source>
        <dbReference type="ARBA" id="ARBA00007664"/>
    </source>
</evidence>
<dbReference type="PROSITE" id="PS00134">
    <property type="entry name" value="TRYPSIN_HIS"/>
    <property type="match status" value="1"/>
</dbReference>
<dbReference type="PROSITE" id="PS50240">
    <property type="entry name" value="TRYPSIN_DOM"/>
    <property type="match status" value="1"/>
</dbReference>
<feature type="domain" description="Peptidase S1" evidence="5">
    <location>
        <begin position="42"/>
        <end position="288"/>
    </location>
</feature>
<dbReference type="InterPro" id="IPR001254">
    <property type="entry name" value="Trypsin_dom"/>
</dbReference>
<dbReference type="InterPro" id="IPR043504">
    <property type="entry name" value="Peptidase_S1_PA_chymotrypsin"/>
</dbReference>
<dbReference type="InterPro" id="IPR050430">
    <property type="entry name" value="Peptidase_S1"/>
</dbReference>
<dbReference type="InterPro" id="IPR018114">
    <property type="entry name" value="TRYPSIN_HIS"/>
</dbReference>
<dbReference type="InterPro" id="IPR009003">
    <property type="entry name" value="Peptidase_S1_PA"/>
</dbReference>
<dbReference type="EMBL" id="LSSL01000325">
    <property type="protein sequence ID" value="OLY84865.1"/>
    <property type="molecule type" value="Genomic_DNA"/>
</dbReference>
<dbReference type="PRINTS" id="PR00722">
    <property type="entry name" value="CHYMOTRYPSIN"/>
</dbReference>
<proteinExistence type="inferred from homology"/>
<dbReference type="PROSITE" id="PS00135">
    <property type="entry name" value="TRYPSIN_SER"/>
    <property type="match status" value="1"/>
</dbReference>
<dbReference type="Pfam" id="PF00089">
    <property type="entry name" value="Trypsin"/>
    <property type="match status" value="1"/>
</dbReference>
<dbReference type="InterPro" id="IPR033116">
    <property type="entry name" value="TRYPSIN_SER"/>
</dbReference>
<dbReference type="STRING" id="133383.A0A1R0H6R2"/>
<dbReference type="GO" id="GO:0006508">
    <property type="term" value="P:proteolysis"/>
    <property type="evidence" value="ECO:0007669"/>
    <property type="project" value="UniProtKB-KW"/>
</dbReference>
<organism evidence="6 7">
    <name type="scientific">Smittium mucronatum</name>
    <dbReference type="NCBI Taxonomy" id="133383"/>
    <lineage>
        <taxon>Eukaryota</taxon>
        <taxon>Fungi</taxon>
        <taxon>Fungi incertae sedis</taxon>
        <taxon>Zoopagomycota</taxon>
        <taxon>Kickxellomycotina</taxon>
        <taxon>Harpellomycetes</taxon>
        <taxon>Harpellales</taxon>
        <taxon>Legeriomycetaceae</taxon>
        <taxon>Smittium</taxon>
    </lineage>
</organism>
<reference evidence="6 7" key="1">
    <citation type="journal article" date="2016" name="Mol. Biol. Evol.">
        <title>Genome-Wide Survey of Gut Fungi (Harpellales) Reveals the First Horizontally Transferred Ubiquitin Gene from a Mosquito Host.</title>
        <authorList>
            <person name="Wang Y."/>
            <person name="White M.M."/>
            <person name="Kvist S."/>
            <person name="Moncalvo J.M."/>
        </authorList>
    </citation>
    <scope>NUCLEOTIDE SEQUENCE [LARGE SCALE GENOMIC DNA]</scope>
    <source>
        <strain evidence="6 7">ALG-7-W6</strain>
    </source>
</reference>
<dbReference type="Proteomes" id="UP000187455">
    <property type="component" value="Unassembled WGS sequence"/>
</dbReference>
<dbReference type="PANTHER" id="PTHR24276:SF98">
    <property type="entry name" value="FI18310P1-RELATED"/>
    <property type="match status" value="1"/>
</dbReference>
<dbReference type="PANTHER" id="PTHR24276">
    <property type="entry name" value="POLYSERASE-RELATED"/>
    <property type="match status" value="1"/>
</dbReference>
<accession>A0A1R0H6R2</accession>
<keyword evidence="3" id="KW-0720">Serine protease</keyword>
<evidence type="ECO:0000256" key="4">
    <source>
        <dbReference type="SAM" id="SignalP"/>
    </source>
</evidence>
<evidence type="ECO:0000259" key="5">
    <source>
        <dbReference type="PROSITE" id="PS50240"/>
    </source>
</evidence>
<dbReference type="OrthoDB" id="6380398at2759"/>
<keyword evidence="7" id="KW-1185">Reference proteome</keyword>
<sequence length="363" mass="39327">MKFSLLLFMLINCYTKSNPTNSAELSDVILRFNQRLSSDFKVVNGEIANLIDFPYAAFILADLGSLSYMCTGSLIAEGTILTAAHCLFTKYGEIPPSSMYVSIGSTSSILTNENFYRVIDSIPHPEYSNDTIVNDIGIVKFNQALSDYTPFAKIYSSDVSDSLPVAAAGWGVTSNSDTAMPSNLLISVPLKISSSDLCSYLYPLWTSNNDKLICTEILNGQSPCYGDSGGPLAYSDVSPMPIVGVISFGLSKPFNASSDERSDCGLTGATGYYTHAFNYIDWIAETSGIEKNSLLYNESASNDANIASVSNFSPIPTSFSSKISNNSPETSYSTNNSLPSSFNPIILSLTIVVSIIYHVYQMY</sequence>
<dbReference type="AlphaFoldDB" id="A0A1R0H6R2"/>
<dbReference type="InterPro" id="IPR001314">
    <property type="entry name" value="Peptidase_S1A"/>
</dbReference>
<dbReference type="Gene3D" id="2.40.10.10">
    <property type="entry name" value="Trypsin-like serine proteases"/>
    <property type="match status" value="1"/>
</dbReference>
<evidence type="ECO:0000313" key="6">
    <source>
        <dbReference type="EMBL" id="OLY84865.1"/>
    </source>
</evidence>
<name>A0A1R0H6R2_9FUNG</name>
<keyword evidence="2" id="KW-1015">Disulfide bond</keyword>
<evidence type="ECO:0000313" key="7">
    <source>
        <dbReference type="Proteomes" id="UP000187455"/>
    </source>
</evidence>
<dbReference type="GO" id="GO:0004252">
    <property type="term" value="F:serine-type endopeptidase activity"/>
    <property type="evidence" value="ECO:0007669"/>
    <property type="project" value="InterPro"/>
</dbReference>
<evidence type="ECO:0000256" key="2">
    <source>
        <dbReference type="ARBA" id="ARBA00023157"/>
    </source>
</evidence>
<dbReference type="SUPFAM" id="SSF50494">
    <property type="entry name" value="Trypsin-like serine proteases"/>
    <property type="match status" value="1"/>
</dbReference>
<keyword evidence="3" id="KW-0378">Hydrolase</keyword>
<evidence type="ECO:0000256" key="3">
    <source>
        <dbReference type="RuleBase" id="RU363034"/>
    </source>
</evidence>
<feature type="signal peptide" evidence="4">
    <location>
        <begin position="1"/>
        <end position="17"/>
    </location>
</feature>
<feature type="chain" id="PRO_5012096339" evidence="4">
    <location>
        <begin position="18"/>
        <end position="363"/>
    </location>
</feature>
<dbReference type="SMART" id="SM00020">
    <property type="entry name" value="Tryp_SPc"/>
    <property type="match status" value="1"/>
</dbReference>
<comment type="similarity">
    <text evidence="1">Belongs to the peptidase S1 family.</text>
</comment>
<dbReference type="CDD" id="cd00190">
    <property type="entry name" value="Tryp_SPc"/>
    <property type="match status" value="1"/>
</dbReference>
<comment type="caution">
    <text evidence="6">The sequence shown here is derived from an EMBL/GenBank/DDBJ whole genome shotgun (WGS) entry which is preliminary data.</text>
</comment>